<dbReference type="Proteomes" id="UP000255505">
    <property type="component" value="Chromosome I"/>
</dbReference>
<proteinExistence type="predicted"/>
<dbReference type="EMBL" id="LT991976">
    <property type="protein sequence ID" value="SPK74061.1"/>
    <property type="molecule type" value="Genomic_DNA"/>
</dbReference>
<accession>A0A375IJ73</accession>
<feature type="region of interest" description="Disordered" evidence="1">
    <location>
        <begin position="1"/>
        <end position="33"/>
    </location>
</feature>
<gene>
    <name evidence="2" type="ORF">CT19425_120303</name>
</gene>
<evidence type="ECO:0000313" key="3">
    <source>
        <dbReference type="Proteomes" id="UP000255505"/>
    </source>
</evidence>
<dbReference type="AlphaFoldDB" id="A0A375IJ73"/>
<evidence type="ECO:0000256" key="1">
    <source>
        <dbReference type="SAM" id="MobiDB-lite"/>
    </source>
</evidence>
<protein>
    <submittedName>
        <fullName evidence="2">Uncharacterized protein</fullName>
    </submittedName>
</protein>
<sequence length="99" mass="10632">MRKPGRRGVVTGCDAPDAAPAMASGSGGYGAPRASRPAGQAWYGFLPFLPFTNLELQYEPPHDARYGTRQCAGLGQAPQADRLGRGNRRADQARQYLLV</sequence>
<evidence type="ECO:0000313" key="2">
    <source>
        <dbReference type="EMBL" id="SPK74061.1"/>
    </source>
</evidence>
<organism evidence="2 3">
    <name type="scientific">Cupriavidus taiwanensis</name>
    <dbReference type="NCBI Taxonomy" id="164546"/>
    <lineage>
        <taxon>Bacteria</taxon>
        <taxon>Pseudomonadati</taxon>
        <taxon>Pseudomonadota</taxon>
        <taxon>Betaproteobacteria</taxon>
        <taxon>Burkholderiales</taxon>
        <taxon>Burkholderiaceae</taxon>
        <taxon>Cupriavidus</taxon>
    </lineage>
</organism>
<reference evidence="2 3" key="1">
    <citation type="submission" date="2018-01" db="EMBL/GenBank/DDBJ databases">
        <authorList>
            <person name="Gaut B.S."/>
            <person name="Morton B.R."/>
            <person name="Clegg M.T."/>
            <person name="Duvall M.R."/>
        </authorList>
    </citation>
    <scope>NUCLEOTIDE SEQUENCE [LARGE SCALE GENOMIC DNA]</scope>
    <source>
        <strain evidence="2">Cupriavidus taiwanensis LMG 19425</strain>
    </source>
</reference>
<name>A0A375IJ73_9BURK</name>